<feature type="chain" id="PRO_5045897043" evidence="3">
    <location>
        <begin position="30"/>
        <end position="698"/>
    </location>
</feature>
<keyword evidence="6" id="KW-1185">Reference proteome</keyword>
<evidence type="ECO:0000259" key="4">
    <source>
        <dbReference type="PROSITE" id="PS50983"/>
    </source>
</evidence>
<name>A0ABY5PHT1_9ACTN</name>
<keyword evidence="3" id="KW-0732">Signal</keyword>
<evidence type="ECO:0000256" key="2">
    <source>
        <dbReference type="SAM" id="MobiDB-lite"/>
    </source>
</evidence>
<dbReference type="PROSITE" id="PS50983">
    <property type="entry name" value="FE_B12_PBP"/>
    <property type="match status" value="1"/>
</dbReference>
<dbReference type="PANTHER" id="PTHR30535">
    <property type="entry name" value="VITAMIN B12-BINDING PROTEIN"/>
    <property type="match status" value="1"/>
</dbReference>
<dbReference type="Gene3D" id="3.40.50.1980">
    <property type="entry name" value="Nitrogenase molybdenum iron protein domain"/>
    <property type="match status" value="2"/>
</dbReference>
<dbReference type="InterPro" id="IPR007331">
    <property type="entry name" value="Htaa"/>
</dbReference>
<feature type="domain" description="Fe/B12 periplasmic-binding" evidence="4">
    <location>
        <begin position="441"/>
        <end position="698"/>
    </location>
</feature>
<comment type="similarity">
    <text evidence="1">Belongs to the bacterial solute-binding protein 8 family.</text>
</comment>
<dbReference type="Pfam" id="PF01497">
    <property type="entry name" value="Peripla_BP_2"/>
    <property type="match status" value="1"/>
</dbReference>
<evidence type="ECO:0000313" key="5">
    <source>
        <dbReference type="EMBL" id="UUY04223.1"/>
    </source>
</evidence>
<proteinExistence type="inferred from homology"/>
<dbReference type="EMBL" id="CP088295">
    <property type="protein sequence ID" value="UUY04223.1"/>
    <property type="molecule type" value="Genomic_DNA"/>
</dbReference>
<evidence type="ECO:0000256" key="1">
    <source>
        <dbReference type="ARBA" id="ARBA00008814"/>
    </source>
</evidence>
<feature type="signal peptide" evidence="3">
    <location>
        <begin position="1"/>
        <end position="29"/>
    </location>
</feature>
<accession>A0ABY5PHT1</accession>
<reference evidence="6" key="1">
    <citation type="submission" date="2021-11" db="EMBL/GenBank/DDBJ databases">
        <title>Cultivation dependent microbiological survey of springs from the worlds oldest radium mine currently devoted to the extraction of radon-saturated water.</title>
        <authorList>
            <person name="Kapinusova G."/>
            <person name="Smrhova T."/>
            <person name="Strejcek M."/>
            <person name="Suman J."/>
            <person name="Jani K."/>
            <person name="Pajer P."/>
            <person name="Uhlik O."/>
        </authorList>
    </citation>
    <scope>NUCLEOTIDE SEQUENCE [LARGE SCALE GENOMIC DNA]</scope>
    <source>
        <strain evidence="6">J379</strain>
    </source>
</reference>
<organism evidence="5 6">
    <name type="scientific">Svornostia abyssi</name>
    <dbReference type="NCBI Taxonomy" id="2898438"/>
    <lineage>
        <taxon>Bacteria</taxon>
        <taxon>Bacillati</taxon>
        <taxon>Actinomycetota</taxon>
        <taxon>Thermoleophilia</taxon>
        <taxon>Solirubrobacterales</taxon>
        <taxon>Baekduiaceae</taxon>
        <taxon>Svornostia</taxon>
    </lineage>
</organism>
<dbReference type="InterPro" id="IPR050902">
    <property type="entry name" value="ABC_Transporter_SBP"/>
</dbReference>
<dbReference type="InterPro" id="IPR002491">
    <property type="entry name" value="ABC_transptr_periplasmic_BD"/>
</dbReference>
<protein>
    <submittedName>
        <fullName evidence="5">ABC transporter substrate-binding protein</fullName>
    </submittedName>
</protein>
<dbReference type="RefSeq" id="WP_353864715.1">
    <property type="nucleotide sequence ID" value="NZ_CP088295.1"/>
</dbReference>
<dbReference type="PANTHER" id="PTHR30535:SF34">
    <property type="entry name" value="MOLYBDATE-BINDING PROTEIN MOLA"/>
    <property type="match status" value="1"/>
</dbReference>
<dbReference type="Pfam" id="PF04213">
    <property type="entry name" value="HtaA"/>
    <property type="match status" value="1"/>
</dbReference>
<dbReference type="Proteomes" id="UP001058860">
    <property type="component" value="Chromosome"/>
</dbReference>
<gene>
    <name evidence="5" type="ORF">LRS13_01445</name>
</gene>
<evidence type="ECO:0000256" key="3">
    <source>
        <dbReference type="SAM" id="SignalP"/>
    </source>
</evidence>
<feature type="region of interest" description="Disordered" evidence="2">
    <location>
        <begin position="197"/>
        <end position="225"/>
    </location>
</feature>
<evidence type="ECO:0000313" key="6">
    <source>
        <dbReference type="Proteomes" id="UP001058860"/>
    </source>
</evidence>
<feature type="compositionally biased region" description="Low complexity" evidence="2">
    <location>
        <begin position="204"/>
        <end position="225"/>
    </location>
</feature>
<dbReference type="SUPFAM" id="SSF53807">
    <property type="entry name" value="Helical backbone' metal receptor"/>
    <property type="match status" value="1"/>
</dbReference>
<sequence length="698" mass="73018">MRLRSLSAALLLPVLGASASAAAPSPVLAASATSQGTVTVTASGAAARALRRAGVTLRAPGASKATTLVDGSNRLTFAASSRTLRGAEATIPVRGSLRFVRGARAVGFTSLRVSVRAGAVRITGRGPGGRRHTVLTAAPRRGAVTLDRTARFVGVKATAAALPATTARLLRGRLALRAAPAGTFGPLAVAVGAAGGPSGGTTSGTGTPAPTVQPSTTAPAAGTRPASAADVVSATVVWRVRESFIRYVNTGEGTTVRDGATADPAETLPEAGVPLVYQFRFPHRGGWSDAATGAASVTFAGGVRFRYSAHTIDFTTADPEIELNGAASRAVFRLSGSDGTAFTGTRAVLLNLDPSAAASRTVSPDGKTVAYERIPATIPAGAVDSVFAGLLPRRHPVRLDLDHVHHRMTLPMSRIRLLLAAVLAAATPFIAAAPAGAAYTRVAALTPFTANAMAQMGVKPVARGELLGGVDRVDPLLRGVRVLKLSHPNGPNLEQLAQLNPQLVLTTPTFRKGHAAMRRLGMRVAESDPTSVAAVPKEFIRVGKLIGRERQGRVLAKRQTTRINRVIRKAKRRPTVLVILGVGRTPYAFLANSWGGDLVRYAGGRLLTRGLKGSGGFARISNEVVVQRNPDIIIAVPHSESKNIDALARYLKTNPAWKKTKAMRRGRVYVSTGNSFLQAWTDVDRVIADVQTKYLKNR</sequence>